<comment type="caution">
    <text evidence="2">The sequence shown here is derived from an EMBL/GenBank/DDBJ whole genome shotgun (WGS) entry which is preliminary data.</text>
</comment>
<dbReference type="InterPro" id="IPR035587">
    <property type="entry name" value="DUS-like_FMN-bd"/>
</dbReference>
<dbReference type="Gene3D" id="3.20.20.70">
    <property type="entry name" value="Aldolase class I"/>
    <property type="match status" value="1"/>
</dbReference>
<dbReference type="PATRIC" id="fig|889306.3.peg.76"/>
<evidence type="ECO:0000313" key="2">
    <source>
        <dbReference type="EMBL" id="KIL52542.1"/>
    </source>
</evidence>
<dbReference type="EMBL" id="JXRP01000003">
    <property type="protein sequence ID" value="KIL52542.1"/>
    <property type="molecule type" value="Genomic_DNA"/>
</dbReference>
<evidence type="ECO:0000259" key="1">
    <source>
        <dbReference type="Pfam" id="PF01207"/>
    </source>
</evidence>
<dbReference type="Pfam" id="PF01207">
    <property type="entry name" value="Dus"/>
    <property type="match status" value="1"/>
</dbReference>
<evidence type="ECO:0000313" key="3">
    <source>
        <dbReference type="Proteomes" id="UP000031938"/>
    </source>
</evidence>
<organism evidence="2 3">
    <name type="scientific">Jeotgalibacillus soli</name>
    <dbReference type="NCBI Taxonomy" id="889306"/>
    <lineage>
        <taxon>Bacteria</taxon>
        <taxon>Bacillati</taxon>
        <taxon>Bacillota</taxon>
        <taxon>Bacilli</taxon>
        <taxon>Bacillales</taxon>
        <taxon>Caryophanaceae</taxon>
        <taxon>Jeotgalibacillus</taxon>
    </lineage>
</organism>
<name>A0A0C2VUG6_9BACL</name>
<dbReference type="Proteomes" id="UP000031938">
    <property type="component" value="Unassembled WGS sequence"/>
</dbReference>
<sequence length="65" mass="7159">MLEIGDIQLKNRVALAPMAGVCNSAFRLTVKEFGAGLVCAEMISDKGIVTQNEKTMNMLYIDEHE</sequence>
<dbReference type="SUPFAM" id="SSF51395">
    <property type="entry name" value="FMN-linked oxidoreductases"/>
    <property type="match status" value="1"/>
</dbReference>
<dbReference type="AlphaFoldDB" id="A0A0C2VUG6"/>
<reference evidence="2 3" key="1">
    <citation type="submission" date="2015-01" db="EMBL/GenBank/DDBJ databases">
        <title>Genome sequencing of Jeotgalibacillus soli.</title>
        <authorList>
            <person name="Goh K.M."/>
            <person name="Chan K.-G."/>
            <person name="Yaakop A.S."/>
            <person name="Ee R."/>
            <person name="Gan H.M."/>
            <person name="Chan C.S."/>
        </authorList>
    </citation>
    <scope>NUCLEOTIDE SEQUENCE [LARGE SCALE GENOMIC DNA]</scope>
    <source>
        <strain evidence="2 3">P9</strain>
    </source>
</reference>
<gene>
    <name evidence="2" type="ORF">KP78_00770</name>
</gene>
<accession>A0A0C2VUG6</accession>
<protein>
    <submittedName>
        <fullName evidence="2">tRNA-dihydrouridine synthase</fullName>
    </submittedName>
</protein>
<dbReference type="InterPro" id="IPR013785">
    <property type="entry name" value="Aldolase_TIM"/>
</dbReference>
<keyword evidence="3" id="KW-1185">Reference proteome</keyword>
<proteinExistence type="predicted"/>
<dbReference type="STRING" id="889306.KP78_00770"/>
<feature type="domain" description="DUS-like FMN-binding" evidence="1">
    <location>
        <begin position="15"/>
        <end position="65"/>
    </location>
</feature>